<accession>A0ABV5X2M2</accession>
<evidence type="ECO:0000313" key="2">
    <source>
        <dbReference type="EMBL" id="MFB9776690.1"/>
    </source>
</evidence>
<protein>
    <submittedName>
        <fullName evidence="2">Fe-S cluster assembly sulfur transfer protein SufU</fullName>
    </submittedName>
</protein>
<dbReference type="SUPFAM" id="SSF82649">
    <property type="entry name" value="SufE/NifU"/>
    <property type="match status" value="1"/>
</dbReference>
<dbReference type="Pfam" id="PF01592">
    <property type="entry name" value="NifU_N"/>
    <property type="match status" value="1"/>
</dbReference>
<proteinExistence type="predicted"/>
<dbReference type="Proteomes" id="UP001589707">
    <property type="component" value="Unassembled WGS sequence"/>
</dbReference>
<gene>
    <name evidence="2" type="primary">sufU</name>
    <name evidence="2" type="ORF">ACFFN1_09810</name>
</gene>
<evidence type="ECO:0000259" key="1">
    <source>
        <dbReference type="Pfam" id="PF01592"/>
    </source>
</evidence>
<feature type="domain" description="NIF system FeS cluster assembly NifU N-terminal" evidence="1">
    <location>
        <begin position="8"/>
        <end position="136"/>
    </location>
</feature>
<reference evidence="2 3" key="1">
    <citation type="submission" date="2024-09" db="EMBL/GenBank/DDBJ databases">
        <authorList>
            <person name="Sun Q."/>
            <person name="Mori K."/>
        </authorList>
    </citation>
    <scope>NUCLEOTIDE SEQUENCE [LARGE SCALE GENOMIC DNA]</scope>
    <source>
        <strain evidence="2 3">JCM 11683</strain>
    </source>
</reference>
<dbReference type="Gene3D" id="3.90.1010.10">
    <property type="match status" value="1"/>
</dbReference>
<dbReference type="RefSeq" id="WP_376840545.1">
    <property type="nucleotide sequence ID" value="NZ_JBHMAU010000066.1"/>
</dbReference>
<name>A0ABV5X2M2_9MICO</name>
<dbReference type="EMBL" id="JBHMAU010000066">
    <property type="protein sequence ID" value="MFB9776690.1"/>
    <property type="molecule type" value="Genomic_DNA"/>
</dbReference>
<keyword evidence="3" id="KW-1185">Reference proteome</keyword>
<organism evidence="2 3">
    <name type="scientific">Brevibacterium otitidis</name>
    <dbReference type="NCBI Taxonomy" id="53364"/>
    <lineage>
        <taxon>Bacteria</taxon>
        <taxon>Bacillati</taxon>
        <taxon>Actinomycetota</taxon>
        <taxon>Actinomycetes</taxon>
        <taxon>Micrococcales</taxon>
        <taxon>Brevibacteriaceae</taxon>
        <taxon>Brevibacterium</taxon>
    </lineage>
</organism>
<comment type="caution">
    <text evidence="2">The sequence shown here is derived from an EMBL/GenBank/DDBJ whole genome shotgun (WGS) entry which is preliminary data.</text>
</comment>
<dbReference type="InterPro" id="IPR002871">
    <property type="entry name" value="NIF_FeS_clus_asmbl_NifU_N"/>
</dbReference>
<dbReference type="NCBIfam" id="TIGR01994">
    <property type="entry name" value="SUF_scaf_2"/>
    <property type="match status" value="1"/>
</dbReference>
<evidence type="ECO:0000313" key="3">
    <source>
        <dbReference type="Proteomes" id="UP001589707"/>
    </source>
</evidence>
<dbReference type="CDD" id="cd06664">
    <property type="entry name" value="IscU_like"/>
    <property type="match status" value="1"/>
</dbReference>
<sequence>MSDLQQLYQAVILDHAKRRCGNLPLTGAPEDGSVLFGSSHQVNPTCGDEITVEVLYDPAAGSLHMRWDGAGCSISMASASVLAEMAEELSPDAFAEVEAGFHELMHSRGRGHADEELLGDAAAFEGVSKFPARIKCALLAWMAFKDAFVQAQAAADNR</sequence>